<organism evidence="1 2">
    <name type="scientific">Marchantia polymorpha subsp. ruderalis</name>
    <dbReference type="NCBI Taxonomy" id="1480154"/>
    <lineage>
        <taxon>Eukaryota</taxon>
        <taxon>Viridiplantae</taxon>
        <taxon>Streptophyta</taxon>
        <taxon>Embryophyta</taxon>
        <taxon>Marchantiophyta</taxon>
        <taxon>Marchantiopsida</taxon>
        <taxon>Marchantiidae</taxon>
        <taxon>Marchantiales</taxon>
        <taxon>Marchantiaceae</taxon>
        <taxon>Marchantia</taxon>
    </lineage>
</organism>
<dbReference type="EMBL" id="LVLJ01000455">
    <property type="protein sequence ID" value="OAE34135.1"/>
    <property type="molecule type" value="Genomic_DNA"/>
</dbReference>
<comment type="caution">
    <text evidence="1">The sequence shown here is derived from an EMBL/GenBank/DDBJ whole genome shotgun (WGS) entry which is preliminary data.</text>
</comment>
<protein>
    <submittedName>
        <fullName evidence="1">Uncharacterized protein</fullName>
    </submittedName>
</protein>
<accession>A0A176WNT7</accession>
<dbReference type="AlphaFoldDB" id="A0A176WNT7"/>
<dbReference type="Proteomes" id="UP000077202">
    <property type="component" value="Unassembled WGS sequence"/>
</dbReference>
<keyword evidence="2" id="KW-1185">Reference proteome</keyword>
<reference evidence="1" key="1">
    <citation type="submission" date="2016-03" db="EMBL/GenBank/DDBJ databases">
        <title>Mechanisms controlling the formation of the plant cell surface in tip-growing cells are functionally conserved among land plants.</title>
        <authorList>
            <person name="Honkanen S."/>
            <person name="Jones V.A."/>
            <person name="Morieri G."/>
            <person name="Champion C."/>
            <person name="Hetherington A.J."/>
            <person name="Kelly S."/>
            <person name="Saint-Marcoux D."/>
            <person name="Proust H."/>
            <person name="Prescott H."/>
            <person name="Dolan L."/>
        </authorList>
    </citation>
    <scope>NUCLEOTIDE SEQUENCE [LARGE SCALE GENOMIC DNA]</scope>
    <source>
        <tissue evidence="1">Whole gametophyte</tissue>
    </source>
</reference>
<proteinExistence type="predicted"/>
<evidence type="ECO:0000313" key="2">
    <source>
        <dbReference type="Proteomes" id="UP000077202"/>
    </source>
</evidence>
<gene>
    <name evidence="1" type="ORF">AXG93_2891s1620</name>
</gene>
<evidence type="ECO:0000313" key="1">
    <source>
        <dbReference type="EMBL" id="OAE34135.1"/>
    </source>
</evidence>
<sequence>MMGRHVGIVTSLVASGDNNMLQIWCARIVVKTAVETIDNDVWVSFFRDCYERLGDADHKEIIKSIAMYAMMLVASFQIVKAERDNDDHASERDAPLVLPVQLVTLRHGTFLKQVFDPFQQHISLFWSETAIE</sequence>
<name>A0A176WNT7_MARPO</name>